<evidence type="ECO:0000256" key="2">
    <source>
        <dbReference type="ARBA" id="ARBA00022737"/>
    </source>
</evidence>
<keyword evidence="2" id="KW-0677">Repeat</keyword>
<name>A0A378ZYU5_9HYPH</name>
<dbReference type="RefSeq" id="WP_019965951.1">
    <property type="nucleotide sequence ID" value="NZ_UGSK01000001.1"/>
</dbReference>
<keyword evidence="1" id="KW-0880">Kelch repeat</keyword>
<dbReference type="OrthoDB" id="9769308at2"/>
<dbReference type="SUPFAM" id="SSF117281">
    <property type="entry name" value="Kelch motif"/>
    <property type="match status" value="1"/>
</dbReference>
<organism evidence="3 4">
    <name type="scientific">Pannonibacter phragmitetus</name>
    <dbReference type="NCBI Taxonomy" id="121719"/>
    <lineage>
        <taxon>Bacteria</taxon>
        <taxon>Pseudomonadati</taxon>
        <taxon>Pseudomonadota</taxon>
        <taxon>Alphaproteobacteria</taxon>
        <taxon>Hyphomicrobiales</taxon>
        <taxon>Stappiaceae</taxon>
        <taxon>Pannonibacter</taxon>
    </lineage>
</organism>
<protein>
    <submittedName>
        <fullName evidence="3">Kelch motif</fullName>
    </submittedName>
</protein>
<proteinExistence type="predicted"/>
<dbReference type="AlphaFoldDB" id="A0A378ZYU5"/>
<gene>
    <name evidence="3" type="ORF">NCTC13350_03348</name>
</gene>
<evidence type="ECO:0000313" key="4">
    <source>
        <dbReference type="Proteomes" id="UP000255000"/>
    </source>
</evidence>
<dbReference type="Proteomes" id="UP000255000">
    <property type="component" value="Unassembled WGS sequence"/>
</dbReference>
<sequence length="782" mass="81753">MSAQASIGLAIANATTGEAVIYVTQDTAMNDLVFTVTYSGSSPVTFKGGTPVPEGQITPQSPASLYFTITPFLTPAEFQAIKVTPPAGWQAAQLTSFALTPVSDITVQPGDSFVFHLSNLAADGQTGPGSFNVTNYNVPGVADNGTQLALALELPPSTHKRLADVLTISFAEGNTVFIDVNNSGSIPPNALILRLDNTALQPIVPPDTPWPGTPVFYLSFVTATSGPGYGALTTIDRLKNVTVSLAGDYGTTWTIQDRTQETPPHWAIYPKSQEILGIGASALVEFRIDGIVTSFEPSGTNLYLQSSGIPGFDDGVQALVIDKRPPQLAIQDFSSGKNNVAAGTQVPLNWRTFDANRCELSPVNGQSVPVPVQSPGTYAVTPTMTTTYTLTAFNDTQGTRTSLPLTIDVLPVRFTQQLSASPSTGIHYGDPVSLSWATSSATACTISPPVNGSSTVPLSSSGLVINPAATVQYTVTAQGQNGPVQSSLTIVPIPNGWRSAANAGLWTTFSRPVLIPDFAGRLWFLAGGSEELKSSIFRSIDGFSWDYATDNAAYSPRGDAAGCVFDGRMWLTGGKTRAGSVNEIWSSADGVTWTQAAANGHWSPRSRHACLAFAGKLWIFGGADANGQPLGDVWNSLDGVNWTQVTAKAVWPTRSALGAVVFGGAMCIIAGNGSNGPLADAWQSMDGLYWDGLASTPNWLARSSPNVNVVNGSLYVIGGTGRDGKAISDNNILAPGKPWSFGAGPGWSGDTLNVASAAFLGAQWFAGGTAGAQANRTVWGLG</sequence>
<evidence type="ECO:0000256" key="1">
    <source>
        <dbReference type="ARBA" id="ARBA00022441"/>
    </source>
</evidence>
<evidence type="ECO:0000313" key="3">
    <source>
        <dbReference type="EMBL" id="SUB02396.1"/>
    </source>
</evidence>
<dbReference type="Gene3D" id="2.120.10.80">
    <property type="entry name" value="Kelch-type beta propeller"/>
    <property type="match status" value="1"/>
</dbReference>
<dbReference type="EMBL" id="UGSK01000001">
    <property type="protein sequence ID" value="SUB02396.1"/>
    <property type="molecule type" value="Genomic_DNA"/>
</dbReference>
<reference evidence="3 4" key="1">
    <citation type="submission" date="2018-06" db="EMBL/GenBank/DDBJ databases">
        <authorList>
            <consortium name="Pathogen Informatics"/>
            <person name="Doyle S."/>
        </authorList>
    </citation>
    <scope>NUCLEOTIDE SEQUENCE [LARGE SCALE GENOMIC DNA]</scope>
    <source>
        <strain evidence="3 4">NCTC13350</strain>
    </source>
</reference>
<accession>A0A378ZYU5</accession>
<dbReference type="PANTHER" id="PTHR24412:SF489">
    <property type="entry name" value="RING FINGER DOMAIN AND KELCH REPEAT-CONTAINING PROTEIN DDB_G0271372"/>
    <property type="match status" value="1"/>
</dbReference>
<dbReference type="InterPro" id="IPR015915">
    <property type="entry name" value="Kelch-typ_b-propeller"/>
</dbReference>
<dbReference type="PANTHER" id="PTHR24412">
    <property type="entry name" value="KELCH PROTEIN"/>
    <property type="match status" value="1"/>
</dbReference>